<evidence type="ECO:0000256" key="1">
    <source>
        <dbReference type="ARBA" id="ARBA00006987"/>
    </source>
</evidence>
<accession>A0A370FF34</accession>
<evidence type="ECO:0000256" key="2">
    <source>
        <dbReference type="SAM" id="SignalP"/>
    </source>
</evidence>
<dbReference type="PIRSF" id="PIRSF017082">
    <property type="entry name" value="YflP"/>
    <property type="match status" value="1"/>
</dbReference>
<dbReference type="PANTHER" id="PTHR42928">
    <property type="entry name" value="TRICARBOXYLATE-BINDING PROTEIN"/>
    <property type="match status" value="1"/>
</dbReference>
<dbReference type="CDD" id="cd13578">
    <property type="entry name" value="PBP2_Bug27"/>
    <property type="match status" value="1"/>
</dbReference>
<dbReference type="Gene3D" id="3.40.190.150">
    <property type="entry name" value="Bordetella uptake gene, domain 1"/>
    <property type="match status" value="1"/>
</dbReference>
<protein>
    <submittedName>
        <fullName evidence="3">Tripartite-type tricarboxylate transporter receptor subunit TctC</fullName>
    </submittedName>
</protein>
<keyword evidence="4" id="KW-1185">Reference proteome</keyword>
<dbReference type="AlphaFoldDB" id="A0A370FF34"/>
<dbReference type="InterPro" id="IPR042100">
    <property type="entry name" value="Bug_dom1"/>
</dbReference>
<dbReference type="SUPFAM" id="SSF53850">
    <property type="entry name" value="Periplasmic binding protein-like II"/>
    <property type="match status" value="1"/>
</dbReference>
<sequence>MIHRRHCLATLGALAAAPFTPAFAQGAYPNRAIKLLVPFSAGGSPDLLARVIGTQLGQQLGQGVIVDNRLGANGIVAAEAVARSAPDGYTLLVTTGSQAINPSIYKSLPYDTLADFAPVTLFTIAPALTLVVAPDSPYKNFGQFLEAARKADAQITYGSPGTGNTLHLAGELLNETAGTRMLHVPYKGAAPALNAVMSKEVTACFLSTAAATMAVKAGQVRPLAVTSAKRIAAFPDVPAMAESGVAGMDYNGGWVGLFAPGKTPEAVVQKLAAEVQRAMQVPQVKDKMVGWDSPPATLSTQEFAVFFRQEMDKFARIVKQANVPLQ</sequence>
<dbReference type="OrthoDB" id="8678337at2"/>
<dbReference type="Pfam" id="PF03401">
    <property type="entry name" value="TctC"/>
    <property type="match status" value="1"/>
</dbReference>
<dbReference type="PANTHER" id="PTHR42928:SF5">
    <property type="entry name" value="BLR1237 PROTEIN"/>
    <property type="match status" value="1"/>
</dbReference>
<proteinExistence type="inferred from homology"/>
<dbReference type="Proteomes" id="UP000255265">
    <property type="component" value="Unassembled WGS sequence"/>
</dbReference>
<dbReference type="Gene3D" id="3.40.190.10">
    <property type="entry name" value="Periplasmic binding protein-like II"/>
    <property type="match status" value="1"/>
</dbReference>
<organism evidence="3 4">
    <name type="scientific">Pseudacidovorax intermedius</name>
    <dbReference type="NCBI Taxonomy" id="433924"/>
    <lineage>
        <taxon>Bacteria</taxon>
        <taxon>Pseudomonadati</taxon>
        <taxon>Pseudomonadota</taxon>
        <taxon>Betaproteobacteria</taxon>
        <taxon>Burkholderiales</taxon>
        <taxon>Comamonadaceae</taxon>
        <taxon>Pseudacidovorax</taxon>
    </lineage>
</organism>
<evidence type="ECO:0000313" key="4">
    <source>
        <dbReference type="Proteomes" id="UP000255265"/>
    </source>
</evidence>
<keyword evidence="2" id="KW-0732">Signal</keyword>
<reference evidence="3 4" key="1">
    <citation type="submission" date="2018-07" db="EMBL/GenBank/DDBJ databases">
        <title>Genomic Encyclopedia of Type Strains, Phase IV (KMG-IV): sequencing the most valuable type-strain genomes for metagenomic binning, comparative biology and taxonomic classification.</title>
        <authorList>
            <person name="Goeker M."/>
        </authorList>
    </citation>
    <scope>NUCLEOTIDE SEQUENCE [LARGE SCALE GENOMIC DNA]</scope>
    <source>
        <strain evidence="3 4">DSM 21352</strain>
    </source>
</reference>
<dbReference type="InterPro" id="IPR005064">
    <property type="entry name" value="BUG"/>
</dbReference>
<keyword evidence="3" id="KW-0675">Receptor</keyword>
<comment type="similarity">
    <text evidence="1">Belongs to the UPF0065 (bug) family.</text>
</comment>
<evidence type="ECO:0000313" key="3">
    <source>
        <dbReference type="EMBL" id="RDI24202.1"/>
    </source>
</evidence>
<feature type="signal peptide" evidence="2">
    <location>
        <begin position="1"/>
        <end position="24"/>
    </location>
</feature>
<comment type="caution">
    <text evidence="3">The sequence shown here is derived from an EMBL/GenBank/DDBJ whole genome shotgun (WGS) entry which is preliminary data.</text>
</comment>
<feature type="chain" id="PRO_5016992697" evidence="2">
    <location>
        <begin position="25"/>
        <end position="326"/>
    </location>
</feature>
<dbReference type="RefSeq" id="WP_114803209.1">
    <property type="nucleotide sequence ID" value="NZ_QQAV01000005.1"/>
</dbReference>
<dbReference type="EMBL" id="QQAV01000005">
    <property type="protein sequence ID" value="RDI24202.1"/>
    <property type="molecule type" value="Genomic_DNA"/>
</dbReference>
<gene>
    <name evidence="3" type="ORF">DFR41_105117</name>
</gene>
<name>A0A370FF34_9BURK</name>